<accession>A0AA48M5H4</accession>
<reference evidence="1" key="1">
    <citation type="submission" date="2023-07" db="EMBL/GenBank/DDBJ databases">
        <authorList>
            <person name="Ivanov I."/>
            <person name="Teneva D."/>
            <person name="Stoikov I."/>
        </authorList>
    </citation>
    <scope>NUCLEOTIDE SEQUENCE</scope>
    <source>
        <strain evidence="1">4475</strain>
    </source>
</reference>
<dbReference type="AlphaFoldDB" id="A0AA48M5H4"/>
<dbReference type="Proteomes" id="UP001189619">
    <property type="component" value="Chromosome"/>
</dbReference>
<dbReference type="EMBL" id="OY569118">
    <property type="protein sequence ID" value="CAJ1001643.1"/>
    <property type="molecule type" value="Genomic_DNA"/>
</dbReference>
<organism evidence="1 2">
    <name type="scientific">Brevibacillus aydinogluensis</name>
    <dbReference type="NCBI Taxonomy" id="927786"/>
    <lineage>
        <taxon>Bacteria</taxon>
        <taxon>Bacillati</taxon>
        <taxon>Bacillota</taxon>
        <taxon>Bacilli</taxon>
        <taxon>Bacillales</taxon>
        <taxon>Paenibacillaceae</taxon>
        <taxon>Brevibacillus</taxon>
    </lineage>
</organism>
<name>A0AA48M5H4_9BACL</name>
<dbReference type="KEGG" id="bayd:BSPP4475_04790"/>
<sequence length="133" mass="15414">MMSTGLIYYLAWEEDDWLDELLDRFPELNALVPSAKTFQMMQEMRRTGEVERCVIVLNAAVEQEKCHQFLRLLAKDEQLSRDPLYIVGLKPEEQAAWQEAYPHANIIVITGFAVEFDYDAVLTRMAADLEGER</sequence>
<protein>
    <submittedName>
        <fullName evidence="1">B12-binding domain-containing radical SAM protein</fullName>
    </submittedName>
</protein>
<keyword evidence="2" id="KW-1185">Reference proteome</keyword>
<evidence type="ECO:0000313" key="2">
    <source>
        <dbReference type="Proteomes" id="UP001189619"/>
    </source>
</evidence>
<evidence type="ECO:0000313" key="1">
    <source>
        <dbReference type="EMBL" id="CAJ1001643.1"/>
    </source>
</evidence>
<proteinExistence type="predicted"/>
<gene>
    <name evidence="1" type="ORF">BSPP4475_04790</name>
</gene>